<dbReference type="GO" id="GO:0006631">
    <property type="term" value="P:fatty acid metabolic process"/>
    <property type="evidence" value="ECO:0007669"/>
    <property type="project" value="TreeGrafter"/>
</dbReference>
<protein>
    <recommendedName>
        <fullName evidence="3">AMP-binding enzyme C-terminal domain-containing protein</fullName>
    </recommendedName>
</protein>
<dbReference type="FunFam" id="3.30.300.30:FF:000008">
    <property type="entry name" value="2,3-dihydroxybenzoate-AMP ligase"/>
    <property type="match status" value="1"/>
</dbReference>
<feature type="non-terminal residue" evidence="4">
    <location>
        <position position="1"/>
    </location>
</feature>
<organism evidence="4">
    <name type="scientific">Medioppia subpectinata</name>
    <dbReference type="NCBI Taxonomy" id="1979941"/>
    <lineage>
        <taxon>Eukaryota</taxon>
        <taxon>Metazoa</taxon>
        <taxon>Ecdysozoa</taxon>
        <taxon>Arthropoda</taxon>
        <taxon>Chelicerata</taxon>
        <taxon>Arachnida</taxon>
        <taxon>Acari</taxon>
        <taxon>Acariformes</taxon>
        <taxon>Sarcoptiformes</taxon>
        <taxon>Oribatida</taxon>
        <taxon>Brachypylina</taxon>
        <taxon>Oppioidea</taxon>
        <taxon>Oppiidae</taxon>
        <taxon>Medioppia</taxon>
    </lineage>
</organism>
<accession>A0A7R9QFY2</accession>
<evidence type="ECO:0000313" key="5">
    <source>
        <dbReference type="Proteomes" id="UP000759131"/>
    </source>
</evidence>
<evidence type="ECO:0000259" key="3">
    <source>
        <dbReference type="Pfam" id="PF13193"/>
    </source>
</evidence>
<gene>
    <name evidence="4" type="ORF">OSB1V03_LOCUS19605</name>
</gene>
<dbReference type="PANTHER" id="PTHR43201">
    <property type="entry name" value="ACYL-COA SYNTHETASE"/>
    <property type="match status" value="1"/>
</dbReference>
<evidence type="ECO:0000313" key="4">
    <source>
        <dbReference type="EMBL" id="CAD7643454.1"/>
    </source>
</evidence>
<evidence type="ECO:0000256" key="1">
    <source>
        <dbReference type="ARBA" id="ARBA00006432"/>
    </source>
</evidence>
<dbReference type="AlphaFoldDB" id="A0A7R9QFY2"/>
<dbReference type="Pfam" id="PF13193">
    <property type="entry name" value="AMP-binding_C"/>
    <property type="match status" value="1"/>
</dbReference>
<sequence>MGFLDDSGYLYINGRIKDMIIRGGENIYPKEVEDFLMTHPSIAAAHVVGIPDTRLGERLAAYIKLKADDVLDTEAVKEYCKGKISHFKIPESIEFVPDFPRTVTGKVQ</sequence>
<dbReference type="EMBL" id="CAJPIZ010029265">
    <property type="protein sequence ID" value="CAG2119658.1"/>
    <property type="molecule type" value="Genomic_DNA"/>
</dbReference>
<dbReference type="InterPro" id="IPR025110">
    <property type="entry name" value="AMP-bd_C"/>
</dbReference>
<keyword evidence="5" id="KW-1185">Reference proteome</keyword>
<evidence type="ECO:0000256" key="2">
    <source>
        <dbReference type="ARBA" id="ARBA00022598"/>
    </source>
</evidence>
<dbReference type="SUPFAM" id="SSF56801">
    <property type="entry name" value="Acetyl-CoA synthetase-like"/>
    <property type="match status" value="1"/>
</dbReference>
<dbReference type="GO" id="GO:0031956">
    <property type="term" value="F:medium-chain fatty acid-CoA ligase activity"/>
    <property type="evidence" value="ECO:0007669"/>
    <property type="project" value="TreeGrafter"/>
</dbReference>
<dbReference type="Proteomes" id="UP000759131">
    <property type="component" value="Unassembled WGS sequence"/>
</dbReference>
<dbReference type="Gene3D" id="3.30.300.30">
    <property type="match status" value="1"/>
</dbReference>
<comment type="similarity">
    <text evidence="1">Belongs to the ATP-dependent AMP-binding enzyme family.</text>
</comment>
<dbReference type="EMBL" id="OC883840">
    <property type="protein sequence ID" value="CAD7643454.1"/>
    <property type="molecule type" value="Genomic_DNA"/>
</dbReference>
<reference evidence="4" key="1">
    <citation type="submission" date="2020-11" db="EMBL/GenBank/DDBJ databases">
        <authorList>
            <person name="Tran Van P."/>
        </authorList>
    </citation>
    <scope>NUCLEOTIDE SEQUENCE</scope>
</reference>
<dbReference type="PANTHER" id="PTHR43201:SF5">
    <property type="entry name" value="MEDIUM-CHAIN ACYL-COA LIGASE ACSF2, MITOCHONDRIAL"/>
    <property type="match status" value="1"/>
</dbReference>
<proteinExistence type="inferred from homology"/>
<feature type="domain" description="AMP-binding enzyme C-terminal" evidence="3">
    <location>
        <begin position="31"/>
        <end position="106"/>
    </location>
</feature>
<keyword evidence="2" id="KW-0436">Ligase</keyword>
<dbReference type="InterPro" id="IPR045851">
    <property type="entry name" value="AMP-bd_C_sf"/>
</dbReference>
<dbReference type="OrthoDB" id="6434370at2759"/>
<name>A0A7R9QFY2_9ACAR</name>